<keyword evidence="3" id="KW-0540">Nuclease</keyword>
<accession>A0A8J4PW24</accession>
<evidence type="ECO:0000256" key="12">
    <source>
        <dbReference type="SAM" id="MobiDB-lite"/>
    </source>
</evidence>
<dbReference type="GO" id="GO:0003697">
    <property type="term" value="F:single-stranded DNA binding"/>
    <property type="evidence" value="ECO:0007669"/>
    <property type="project" value="TreeGrafter"/>
</dbReference>
<feature type="binding site" evidence="10">
    <location>
        <position position="315"/>
    </location>
    <ligand>
        <name>substrate</name>
    </ligand>
</feature>
<dbReference type="PANTHER" id="PTHR12415">
    <property type="entry name" value="TYROSYL-DNA PHOSPHODIESTERASE 1"/>
    <property type="match status" value="1"/>
</dbReference>
<evidence type="ECO:0000313" key="13">
    <source>
        <dbReference type="EMBL" id="KAF2073804.1"/>
    </source>
</evidence>
<dbReference type="InterPro" id="IPR010347">
    <property type="entry name" value="Tdp1"/>
</dbReference>
<organism evidence="13 14">
    <name type="scientific">Polysphondylium violaceum</name>
    <dbReference type="NCBI Taxonomy" id="133409"/>
    <lineage>
        <taxon>Eukaryota</taxon>
        <taxon>Amoebozoa</taxon>
        <taxon>Evosea</taxon>
        <taxon>Eumycetozoa</taxon>
        <taxon>Dictyostelia</taxon>
        <taxon>Dictyosteliales</taxon>
        <taxon>Dictyosteliaceae</taxon>
        <taxon>Polysphondylium</taxon>
    </lineage>
</organism>
<evidence type="ECO:0000256" key="11">
    <source>
        <dbReference type="PIRSR" id="PIRSR610347-3"/>
    </source>
</evidence>
<dbReference type="GO" id="GO:0017005">
    <property type="term" value="F:3'-tyrosyl-DNA phosphodiesterase activity"/>
    <property type="evidence" value="ECO:0007669"/>
    <property type="project" value="TreeGrafter"/>
</dbReference>
<evidence type="ECO:0000256" key="1">
    <source>
        <dbReference type="ARBA" id="ARBA00004123"/>
    </source>
</evidence>
<dbReference type="Gene3D" id="3.30.870.10">
    <property type="entry name" value="Endonuclease Chain A"/>
    <property type="match status" value="2"/>
</dbReference>
<feature type="binding site" evidence="10">
    <location>
        <position position="522"/>
    </location>
    <ligand>
        <name>substrate</name>
    </ligand>
</feature>
<protein>
    <submittedName>
        <fullName evidence="13">Uncharacterized protein</fullName>
    </submittedName>
</protein>
<dbReference type="InterPro" id="IPR003903">
    <property type="entry name" value="UIM_dom"/>
</dbReference>
<evidence type="ECO:0000256" key="7">
    <source>
        <dbReference type="ARBA" id="ARBA00023204"/>
    </source>
</evidence>
<keyword evidence="14" id="KW-1185">Reference proteome</keyword>
<evidence type="ECO:0000256" key="5">
    <source>
        <dbReference type="ARBA" id="ARBA00022801"/>
    </source>
</evidence>
<dbReference type="GO" id="GO:0005634">
    <property type="term" value="C:nucleus"/>
    <property type="evidence" value="ECO:0007669"/>
    <property type="project" value="UniProtKB-SubCell"/>
</dbReference>
<dbReference type="CDD" id="cd09123">
    <property type="entry name" value="PLDc_Tdp1_2"/>
    <property type="match status" value="1"/>
</dbReference>
<dbReference type="SMART" id="SM00726">
    <property type="entry name" value="UIM"/>
    <property type="match status" value="1"/>
</dbReference>
<proteinExistence type="inferred from homology"/>
<dbReference type="Pfam" id="PF06087">
    <property type="entry name" value="Tyr-DNA_phospho"/>
    <property type="match status" value="1"/>
</dbReference>
<feature type="active site" description="Proton donor/acceptor" evidence="9">
    <location>
        <position position="520"/>
    </location>
</feature>
<feature type="region of interest" description="Disordered" evidence="12">
    <location>
        <begin position="21"/>
        <end position="177"/>
    </location>
</feature>
<dbReference type="OrthoDB" id="20291at2759"/>
<evidence type="ECO:0000256" key="9">
    <source>
        <dbReference type="PIRSR" id="PIRSR610347-1"/>
    </source>
</evidence>
<evidence type="ECO:0000256" key="3">
    <source>
        <dbReference type="ARBA" id="ARBA00022722"/>
    </source>
</evidence>
<keyword evidence="6" id="KW-0269">Exonuclease</keyword>
<evidence type="ECO:0000313" key="14">
    <source>
        <dbReference type="Proteomes" id="UP000695562"/>
    </source>
</evidence>
<feature type="compositionally biased region" description="Polar residues" evidence="12">
    <location>
        <begin position="22"/>
        <end position="32"/>
    </location>
</feature>
<dbReference type="Proteomes" id="UP000695562">
    <property type="component" value="Unassembled WGS sequence"/>
</dbReference>
<keyword evidence="5" id="KW-0378">Hydrolase</keyword>
<dbReference type="PROSITE" id="PS50330">
    <property type="entry name" value="UIM"/>
    <property type="match status" value="1"/>
</dbReference>
<dbReference type="SUPFAM" id="SSF56024">
    <property type="entry name" value="Phospholipase D/nuclease"/>
    <property type="match status" value="2"/>
</dbReference>
<feature type="active site" description="Nucleophile" evidence="9">
    <location>
        <position position="313"/>
    </location>
</feature>
<feature type="compositionally biased region" description="Low complexity" evidence="12">
    <location>
        <begin position="112"/>
        <end position="129"/>
    </location>
</feature>
<evidence type="ECO:0000256" key="10">
    <source>
        <dbReference type="PIRSR" id="PIRSR610347-2"/>
    </source>
</evidence>
<evidence type="ECO:0000256" key="4">
    <source>
        <dbReference type="ARBA" id="ARBA00022763"/>
    </source>
</evidence>
<reference evidence="13" key="1">
    <citation type="submission" date="2020-01" db="EMBL/GenBank/DDBJ databases">
        <title>Development of genomics and gene disruption for Polysphondylium violaceum indicates a role for the polyketide synthase stlB in stalk morphogenesis.</title>
        <authorList>
            <person name="Narita B."/>
            <person name="Kawabe Y."/>
            <person name="Kin K."/>
            <person name="Saito T."/>
            <person name="Gibbs R."/>
            <person name="Kuspa A."/>
            <person name="Muzny D."/>
            <person name="Queller D."/>
            <person name="Richards S."/>
            <person name="Strassman J."/>
            <person name="Sucgang R."/>
            <person name="Worley K."/>
            <person name="Schaap P."/>
        </authorList>
    </citation>
    <scope>NUCLEOTIDE SEQUENCE</scope>
    <source>
        <strain evidence="13">QSvi11</strain>
    </source>
</reference>
<feature type="compositionally biased region" description="Polar residues" evidence="12">
    <location>
        <begin position="59"/>
        <end position="70"/>
    </location>
</feature>
<feature type="site" description="Interaction with DNA" evidence="11">
    <location>
        <position position="548"/>
    </location>
</feature>
<evidence type="ECO:0000256" key="8">
    <source>
        <dbReference type="ARBA" id="ARBA00023242"/>
    </source>
</evidence>
<dbReference type="PANTHER" id="PTHR12415:SF0">
    <property type="entry name" value="TYROSYL-DNA PHOSPHODIESTERASE 1"/>
    <property type="match status" value="1"/>
</dbReference>
<sequence length="613" mass="69524">MSSVNDDDRLTPSARAALKRFNTFQEQNSGQQRVDDKIEGVQNQQPAKKLKSVSDDNAYVNQKQQTQIQNDIIVLDDEDTEPEDNTSQKIISIITNDDEDTEPEDNSKKSNKSNNTNSTNSNTLKPTTSVVKKLKLPPLTLKKPTSNSTSTHNQSNSGSSNSNSNSNNKKNIDPIDIDLDDEDEDLRYAIKLSLEQSNNSKQTTSTSTTTTNETLSSSTFYLNTIKNQPRIVPTKTLSIQELFANKGMKSAIITSYVFDVNWILENLYKSQGKRIPITFIKHYDSKVDKKGIFKQSETITVVHPPLMPFGCFHAKLLLLTYDDYIRVALSSANAWEHDYAVLGQTIWYQDFPKSSSSTTADPKSFGSTLKRFIKSTGLPIDFLNQFDFSDAKAVLVTSVPGYYKMTDYEGILQIKHHVTQMNAPATAPTTKDKDIYFQASSIGHNNSNWRGVFTDTLTPKTTGSRNLHIMFPTHQWIHSDATRYQNSGCMFLTEKNYQNNKSNFDVLVPRYLYRKELVLHSKIMVATSKTNDNHLRYDWVYTGSHNFSPSAWGAFQKNNTQLYISNYEIGVLILNDKNQNDKSTPEWVQHIPFQIPTTRYSAKDEPYIQSKTN</sequence>
<dbReference type="AlphaFoldDB" id="A0A8J4PW24"/>
<dbReference type="EMBL" id="AJWJ01000182">
    <property type="protein sequence ID" value="KAF2073804.1"/>
    <property type="molecule type" value="Genomic_DNA"/>
</dbReference>
<dbReference type="Pfam" id="PF02809">
    <property type="entry name" value="UIM"/>
    <property type="match status" value="1"/>
</dbReference>
<feature type="compositionally biased region" description="Acidic residues" evidence="12">
    <location>
        <begin position="74"/>
        <end position="84"/>
    </location>
</feature>
<comment type="similarity">
    <text evidence="2">Belongs to the tyrosyl-DNA phosphodiesterase family.</text>
</comment>
<dbReference type="GO" id="GO:0003690">
    <property type="term" value="F:double-stranded DNA binding"/>
    <property type="evidence" value="ECO:0007669"/>
    <property type="project" value="TreeGrafter"/>
</dbReference>
<dbReference type="GO" id="GO:0004527">
    <property type="term" value="F:exonuclease activity"/>
    <property type="evidence" value="ECO:0007669"/>
    <property type="project" value="UniProtKB-KW"/>
</dbReference>
<keyword evidence="4" id="KW-0227">DNA damage</keyword>
<dbReference type="GO" id="GO:0006281">
    <property type="term" value="P:DNA repair"/>
    <property type="evidence" value="ECO:0007669"/>
    <property type="project" value="UniProtKB-KW"/>
</dbReference>
<keyword evidence="8" id="KW-0539">Nucleus</keyword>
<keyword evidence="7" id="KW-0234">DNA repair</keyword>
<dbReference type="CDD" id="cd09122">
    <property type="entry name" value="PLDc_Tdp1_1"/>
    <property type="match status" value="1"/>
</dbReference>
<evidence type="ECO:0000256" key="6">
    <source>
        <dbReference type="ARBA" id="ARBA00022839"/>
    </source>
</evidence>
<name>A0A8J4PW24_9MYCE</name>
<feature type="compositionally biased region" description="Low complexity" evidence="12">
    <location>
        <begin position="136"/>
        <end position="168"/>
    </location>
</feature>
<gene>
    <name evidence="13" type="ORF">CYY_004898</name>
</gene>
<comment type="subcellular location">
    <subcellularLocation>
        <location evidence="1">Nucleus</location>
    </subcellularLocation>
</comment>
<feature type="compositionally biased region" description="Polar residues" evidence="12">
    <location>
        <begin position="85"/>
        <end position="94"/>
    </location>
</feature>
<comment type="caution">
    <text evidence="13">The sequence shown here is derived from an EMBL/GenBank/DDBJ whole genome shotgun (WGS) entry which is preliminary data.</text>
</comment>
<evidence type="ECO:0000256" key="2">
    <source>
        <dbReference type="ARBA" id="ARBA00010205"/>
    </source>
</evidence>